<reference evidence="2 3" key="1">
    <citation type="submission" date="2016-08" db="EMBL/GenBank/DDBJ databases">
        <title>A Parts List for Fungal Cellulosomes Revealed by Comparative Genomics.</title>
        <authorList>
            <consortium name="DOE Joint Genome Institute"/>
            <person name="Haitjema C.H."/>
            <person name="Gilmore S.P."/>
            <person name="Henske J.K."/>
            <person name="Solomon K.V."/>
            <person name="De Groot R."/>
            <person name="Kuo A."/>
            <person name="Mondo S.J."/>
            <person name="Salamov A.A."/>
            <person name="Labutti K."/>
            <person name="Zhao Z."/>
            <person name="Chiniquy J."/>
            <person name="Barry K."/>
            <person name="Brewer H.M."/>
            <person name="Purvine S.O."/>
            <person name="Wright A.T."/>
            <person name="Boxma B."/>
            <person name="Van Alen T."/>
            <person name="Hackstein J.H."/>
            <person name="Baker S.E."/>
            <person name="Grigoriev I.V."/>
            <person name="O'Malley M.A."/>
        </authorList>
    </citation>
    <scope>NUCLEOTIDE SEQUENCE [LARGE SCALE GENOMIC DNA]</scope>
    <source>
        <strain evidence="2 3">G1</strain>
    </source>
</reference>
<protein>
    <submittedName>
        <fullName evidence="2">Uncharacterized protein</fullName>
    </submittedName>
</protein>
<feature type="compositionally biased region" description="Basic and acidic residues" evidence="1">
    <location>
        <begin position="49"/>
        <end position="63"/>
    </location>
</feature>
<dbReference type="EMBL" id="MCOG01000412">
    <property type="protein sequence ID" value="ORY09119.1"/>
    <property type="molecule type" value="Genomic_DNA"/>
</dbReference>
<feature type="region of interest" description="Disordered" evidence="1">
    <location>
        <begin position="38"/>
        <end position="63"/>
    </location>
</feature>
<proteinExistence type="predicted"/>
<name>A0A1Y1ZFZ5_9FUNG</name>
<sequence length="110" mass="12438">MGCPPTRQLERAAMEVEVSPRSNTEALTELHPSVIAQPTIEKAKKKGKQDKNKKIKEKEGESKINVDEEEKNMASTRENHIKLLGGGSYYDVSEDLRSLKAYFSCPIIRY</sequence>
<keyword evidence="3" id="KW-1185">Reference proteome</keyword>
<accession>A0A1Y1ZFZ5</accession>
<gene>
    <name evidence="2" type="ORF">LY90DRAFT_518911</name>
</gene>
<dbReference type="AlphaFoldDB" id="A0A1Y1ZFZ5"/>
<evidence type="ECO:0000256" key="1">
    <source>
        <dbReference type="SAM" id="MobiDB-lite"/>
    </source>
</evidence>
<feature type="region of interest" description="Disordered" evidence="1">
    <location>
        <begin position="1"/>
        <end position="24"/>
    </location>
</feature>
<evidence type="ECO:0000313" key="2">
    <source>
        <dbReference type="EMBL" id="ORY09119.1"/>
    </source>
</evidence>
<comment type="caution">
    <text evidence="2">The sequence shown here is derived from an EMBL/GenBank/DDBJ whole genome shotgun (WGS) entry which is preliminary data.</text>
</comment>
<dbReference type="Proteomes" id="UP000193920">
    <property type="component" value="Unassembled WGS sequence"/>
</dbReference>
<evidence type="ECO:0000313" key="3">
    <source>
        <dbReference type="Proteomes" id="UP000193920"/>
    </source>
</evidence>
<organism evidence="2 3">
    <name type="scientific">Neocallimastix californiae</name>
    <dbReference type="NCBI Taxonomy" id="1754190"/>
    <lineage>
        <taxon>Eukaryota</taxon>
        <taxon>Fungi</taxon>
        <taxon>Fungi incertae sedis</taxon>
        <taxon>Chytridiomycota</taxon>
        <taxon>Chytridiomycota incertae sedis</taxon>
        <taxon>Neocallimastigomycetes</taxon>
        <taxon>Neocallimastigales</taxon>
        <taxon>Neocallimastigaceae</taxon>
        <taxon>Neocallimastix</taxon>
    </lineage>
</organism>